<dbReference type="AlphaFoldDB" id="A0AAD7JZR5"/>
<proteinExistence type="predicted"/>
<evidence type="ECO:0000256" key="1">
    <source>
        <dbReference type="SAM" id="MobiDB-lite"/>
    </source>
</evidence>
<feature type="region of interest" description="Disordered" evidence="1">
    <location>
        <begin position="1"/>
        <end position="54"/>
    </location>
</feature>
<reference evidence="2" key="1">
    <citation type="submission" date="2023-03" db="EMBL/GenBank/DDBJ databases">
        <title>Massive genome expansion in bonnet fungi (Mycena s.s.) driven by repeated elements and novel gene families across ecological guilds.</title>
        <authorList>
            <consortium name="Lawrence Berkeley National Laboratory"/>
            <person name="Harder C.B."/>
            <person name="Miyauchi S."/>
            <person name="Viragh M."/>
            <person name="Kuo A."/>
            <person name="Thoen E."/>
            <person name="Andreopoulos B."/>
            <person name="Lu D."/>
            <person name="Skrede I."/>
            <person name="Drula E."/>
            <person name="Henrissat B."/>
            <person name="Morin E."/>
            <person name="Kohler A."/>
            <person name="Barry K."/>
            <person name="LaButti K."/>
            <person name="Morin E."/>
            <person name="Salamov A."/>
            <person name="Lipzen A."/>
            <person name="Mereny Z."/>
            <person name="Hegedus B."/>
            <person name="Baldrian P."/>
            <person name="Stursova M."/>
            <person name="Weitz H."/>
            <person name="Taylor A."/>
            <person name="Grigoriev I.V."/>
            <person name="Nagy L.G."/>
            <person name="Martin F."/>
            <person name="Kauserud H."/>
        </authorList>
    </citation>
    <scope>NUCLEOTIDE SEQUENCE</scope>
    <source>
        <strain evidence="2">CBHHK182m</strain>
    </source>
</reference>
<feature type="region of interest" description="Disordered" evidence="1">
    <location>
        <begin position="177"/>
        <end position="197"/>
    </location>
</feature>
<accession>A0AAD7JZR5</accession>
<dbReference type="Proteomes" id="UP001215598">
    <property type="component" value="Unassembled WGS sequence"/>
</dbReference>
<protein>
    <submittedName>
        <fullName evidence="2">Uncharacterized protein</fullName>
    </submittedName>
</protein>
<dbReference type="EMBL" id="JARKIB010000010">
    <property type="protein sequence ID" value="KAJ7775291.1"/>
    <property type="molecule type" value="Genomic_DNA"/>
</dbReference>
<feature type="compositionally biased region" description="Pro residues" evidence="1">
    <location>
        <begin position="38"/>
        <end position="52"/>
    </location>
</feature>
<sequence length="239" mass="26020">MSTAAIAPASKLKKRSLKPLPPRSTASMPDGARRPRPPPRVPTPPTMSPPSPSWVAAWSTLFDDLQQPLEQEKRAQAEAGDVSICTRDSGNVDAIEDDPAEANVVYVEGSEEQLAAAANFEALLQEPLRTEQEYRANWDLAPWPANVDPAKRKAMIAARSTWDGNVRDAIHLPKCNVDTDVSPQTKPSRAGVNLPTSEIPACGERERTRPLASANLALDARGLNSSHTLGTAYWRNFRP</sequence>
<gene>
    <name evidence="2" type="ORF">B0H16DRAFT_1449922</name>
</gene>
<organism evidence="2 3">
    <name type="scientific">Mycena metata</name>
    <dbReference type="NCBI Taxonomy" id="1033252"/>
    <lineage>
        <taxon>Eukaryota</taxon>
        <taxon>Fungi</taxon>
        <taxon>Dikarya</taxon>
        <taxon>Basidiomycota</taxon>
        <taxon>Agaricomycotina</taxon>
        <taxon>Agaricomycetes</taxon>
        <taxon>Agaricomycetidae</taxon>
        <taxon>Agaricales</taxon>
        <taxon>Marasmiineae</taxon>
        <taxon>Mycenaceae</taxon>
        <taxon>Mycena</taxon>
    </lineage>
</organism>
<comment type="caution">
    <text evidence="2">The sequence shown here is derived from an EMBL/GenBank/DDBJ whole genome shotgun (WGS) entry which is preliminary data.</text>
</comment>
<evidence type="ECO:0000313" key="3">
    <source>
        <dbReference type="Proteomes" id="UP001215598"/>
    </source>
</evidence>
<evidence type="ECO:0000313" key="2">
    <source>
        <dbReference type="EMBL" id="KAJ7775291.1"/>
    </source>
</evidence>
<keyword evidence="3" id="KW-1185">Reference proteome</keyword>
<name>A0AAD7JZR5_9AGAR</name>